<name>A0A0A8ZDT5_ARUDO</name>
<dbReference type="AlphaFoldDB" id="A0A0A8ZDT5"/>
<reference evidence="1" key="2">
    <citation type="journal article" date="2015" name="Data Brief">
        <title>Shoot transcriptome of the giant reed, Arundo donax.</title>
        <authorList>
            <person name="Barrero R.A."/>
            <person name="Guerrero F.D."/>
            <person name="Moolhuijzen P."/>
            <person name="Goolsby J.A."/>
            <person name="Tidwell J."/>
            <person name="Bellgard S.E."/>
            <person name="Bellgard M.I."/>
        </authorList>
    </citation>
    <scope>NUCLEOTIDE SEQUENCE</scope>
    <source>
        <tissue evidence="1">Shoot tissue taken approximately 20 cm above the soil surface</tissue>
    </source>
</reference>
<sequence>MQYISCMLLKHFPMKNLRQTNERWRRFYIPPALYSFPVRESSSIYVCFHLFDGNFRSMMTFF</sequence>
<dbReference type="EMBL" id="GBRH01260351">
    <property type="protein sequence ID" value="JAD37544.1"/>
    <property type="molecule type" value="Transcribed_RNA"/>
</dbReference>
<protein>
    <submittedName>
        <fullName evidence="1">Uncharacterized protein</fullName>
    </submittedName>
</protein>
<organism evidence="1">
    <name type="scientific">Arundo donax</name>
    <name type="common">Giant reed</name>
    <name type="synonym">Donax arundinaceus</name>
    <dbReference type="NCBI Taxonomy" id="35708"/>
    <lineage>
        <taxon>Eukaryota</taxon>
        <taxon>Viridiplantae</taxon>
        <taxon>Streptophyta</taxon>
        <taxon>Embryophyta</taxon>
        <taxon>Tracheophyta</taxon>
        <taxon>Spermatophyta</taxon>
        <taxon>Magnoliopsida</taxon>
        <taxon>Liliopsida</taxon>
        <taxon>Poales</taxon>
        <taxon>Poaceae</taxon>
        <taxon>PACMAD clade</taxon>
        <taxon>Arundinoideae</taxon>
        <taxon>Arundineae</taxon>
        <taxon>Arundo</taxon>
    </lineage>
</organism>
<accession>A0A0A8ZDT5</accession>
<proteinExistence type="predicted"/>
<reference evidence="1" key="1">
    <citation type="submission" date="2014-09" db="EMBL/GenBank/DDBJ databases">
        <authorList>
            <person name="Magalhaes I.L.F."/>
            <person name="Oliveira U."/>
            <person name="Santos F.R."/>
            <person name="Vidigal T.H.D.A."/>
            <person name="Brescovit A.D."/>
            <person name="Santos A.J."/>
        </authorList>
    </citation>
    <scope>NUCLEOTIDE SEQUENCE</scope>
    <source>
        <tissue evidence="1">Shoot tissue taken approximately 20 cm above the soil surface</tissue>
    </source>
</reference>
<evidence type="ECO:0000313" key="1">
    <source>
        <dbReference type="EMBL" id="JAD37544.1"/>
    </source>
</evidence>